<evidence type="ECO:0000256" key="12">
    <source>
        <dbReference type="ARBA" id="ARBA00023180"/>
    </source>
</evidence>
<dbReference type="CDD" id="cd12790">
    <property type="entry name" value="RasGAP_plexin_A"/>
    <property type="match status" value="1"/>
</dbReference>
<dbReference type="GO" id="GO:0005886">
    <property type="term" value="C:plasma membrane"/>
    <property type="evidence" value="ECO:0007669"/>
    <property type="project" value="UniProtKB-SubCell"/>
</dbReference>
<keyword evidence="6" id="KW-0732">Signal</keyword>
<evidence type="ECO:0000313" key="18">
    <source>
        <dbReference type="EMBL" id="ELU03185.1"/>
    </source>
</evidence>
<dbReference type="PANTHER" id="PTHR22625:SF70">
    <property type="entry name" value="PLEXIN A, ISOFORM A"/>
    <property type="match status" value="1"/>
</dbReference>
<evidence type="ECO:0000256" key="5">
    <source>
        <dbReference type="ARBA" id="ARBA00022692"/>
    </source>
</evidence>
<dbReference type="Gene3D" id="2.130.10.10">
    <property type="entry name" value="YVTN repeat-like/Quinoprotein amine dehydrogenase"/>
    <property type="match status" value="1"/>
</dbReference>
<evidence type="ECO:0000313" key="20">
    <source>
        <dbReference type="Proteomes" id="UP000014760"/>
    </source>
</evidence>
<dbReference type="FunCoup" id="R7U9Z1">
    <property type="interactions" value="130"/>
</dbReference>
<dbReference type="OMA" id="KYNEQLM"/>
<dbReference type="GO" id="GO:0009653">
    <property type="term" value="P:anatomical structure morphogenesis"/>
    <property type="evidence" value="ECO:0007669"/>
    <property type="project" value="UniProtKB-ARBA"/>
</dbReference>
<name>R7U9Z1_CAPTE</name>
<dbReference type="InterPro" id="IPR001627">
    <property type="entry name" value="Semap_dom"/>
</dbReference>
<dbReference type="InterPro" id="IPR041019">
    <property type="entry name" value="TIG1_plexin"/>
</dbReference>
<feature type="coiled-coil region" evidence="14">
    <location>
        <begin position="1234"/>
        <end position="1276"/>
    </location>
</feature>
<dbReference type="GO" id="GO:0017154">
    <property type="term" value="F:semaphorin receptor activity"/>
    <property type="evidence" value="ECO:0007669"/>
    <property type="project" value="InterPro"/>
</dbReference>
<dbReference type="InterPro" id="IPR046800">
    <property type="entry name" value="Plexin_RBD"/>
</dbReference>
<evidence type="ECO:0000256" key="14">
    <source>
        <dbReference type="SAM" id="Coils"/>
    </source>
</evidence>
<evidence type="ECO:0000259" key="17">
    <source>
        <dbReference type="PROSITE" id="PS51004"/>
    </source>
</evidence>
<dbReference type="GO" id="GO:0048731">
    <property type="term" value="P:system development"/>
    <property type="evidence" value="ECO:0007669"/>
    <property type="project" value="UniProtKB-ARBA"/>
</dbReference>
<keyword evidence="8 16" id="KW-1133">Transmembrane helix</keyword>
<evidence type="ECO:0000256" key="6">
    <source>
        <dbReference type="ARBA" id="ARBA00022729"/>
    </source>
</evidence>
<sequence>MVIDRWTGKVYVGAVNRLYQLSDTLGLEKSLTTGPKSDSPNCPPDISSECDYPKKTTHSYNKALLIDYKNSRLIACTNLYSGHCEKLLLSDLNIKDPISWQPMVPSDETSSVAMFIAPGYPNPASTMTLYVGATRSTKGETAFKDLLPSVCSRNLHDFQLVFDDNLVASKMEIEGQQRDTFRVEYVYGFGSKDFSYFLTVQKESVASDNYATRIVRVCQGDEKFNSYVEISLECSHNGTDYNILRAATVSHAGAELARNLVLSDIPPQTDMEHVLFAVFSKSRPSSRDPEPDSVVCVYPMKDIRREFTETIIRCFEGQDNIGPSHFVLPQQCLGVALEITDSYCGEYDFNKPITGSQPISEEAVIRFPNASLTAVSIAVTSNYTVALLGTDNGRLKKVVIENKTSAFEYETLVIDEGSPVSADLALSDSGDHAYVMTEKKVTRVKLHDCGQYASCDSCLASRDPFCGWCALESKCSLRSECQDAAKHLHWLPYKDAQCTRILHILPNQMQVPEQVKQLRLTVQYLPLLSGSSRYLCTFSGHGVTRTTQVSMEMTSVGANTTLQCETPIRHLLPPIPTGKDHIVMKLSLRRDEQDFVSTNFTFFDCSLHESCTGCTDSNYPCTWCVRSHTCTHNRESCGSDILVTGKHVHGPSDRVGPGSCPRIENSHTEILVPSGKTFNVSVRAFNLQDFQSDFRCLISTKPRREVSALLSGNRIQCAAIKFEYPGDTRARIVPFQITWGPQRRPLDNPDAIKVVVYKCSAMASSCGRCLVLDARYNCGWCTTASGSDSSCDIREQCQGPVEWRDSSQHCPNPVIDSFQPASGPTQGGTNVTISGRNLGKMIEDVENGITVAGVRCRPHQNLYEAASEIVCLTDASTKTRSGPVIVSVNDDDHVGESTGVFSFVTPSISGVSPQIGPKSGGSLLTISGSHLDSGSTSSIAIGNDLPCTILPTSVQPTLIVCLTPFLSSESQVNAPIRMRIDNAAFRSRSKFTYLEDPQILSVYPVRGTLSGGSTVTITGTNLHAIQAPKMVVYYKNEEYINNCTVQSENVTLCETPSLVDLLSRVRRAAEPSAEITSLSYGFIMDNVTSLRNYSAQNGQEFTVYPDPTFVPFEGLVKRFFAEKNDDLLINGDHLDLVFNEMNILVTIGGRPCNVTQLSETLLTCTPPPDMVRTGDSHPVVVLVGGKSVSLGELQVEAPVEQSAFNLYAIIGIAAAAAVLLAIILAIVIAYRLQSRESDRVLKRMQNQMDILESKVAKECKEAFAELQTEVTDLTSDLGGMSGIPFRDYRSFTMRVLFPTVPENDHPVTRPYEYEHDQYEQGLQKFNTLIGNRIFLLNFIRTLENSKDFVARDKVNVASLLSCALQNRMEYQTEILKTLLSELIERAMEGRGTPPKILLRRTESVAEKMLTNWFTFLLFKFLKECAGQPLFLIYRAVKQQINKGPVDALTGEARYSLSEDKLIRQQVEYHTMVIGVFLVESWFLIFLRQFSIQQHAVKVLDCDTISQVKEKILDSIHKNAPFSCRPSKDDLDLEWITGAQASLILQDEDRTSKQEGEFRRLNTLAHYKVPDGAYMALQMKQIANTQQHNSSNQGMRYGDSYDSYNTSSPSLSRSMSPTAISINVDRGKNYHLVKDHDSENMHRGGGDRSSKMVSEIYLTRLLATKGTLQQFVDDLFETIFSTANRSCSLPLAIKYMFDFLDDQALLHGVTDPETVHTWKSNSLPLRFWVNIVKNPDFVFDMHKSNIVDSCLSVVAQIFMDSCCMSKHQLSKDSPSSKLLYAKDIPKYKKWVERYYQDVKLMPAISDQDMNTMLAEESRTHQNEFNLNAALYELYQYVRKYYDEMLISLEEDEFAKQYRLVSRLEQVSMLMTRDSNA</sequence>
<dbReference type="FunFam" id="2.60.40.10:FF:000203">
    <property type="entry name" value="Plexin B2"/>
    <property type="match status" value="1"/>
</dbReference>
<evidence type="ECO:0000256" key="10">
    <source>
        <dbReference type="ARBA" id="ARBA00023157"/>
    </source>
</evidence>
<comment type="similarity">
    <text evidence="2">Belongs to the plexin family.</text>
</comment>
<keyword evidence="10" id="KW-1015">Disulfide bond</keyword>
<reference evidence="19" key="3">
    <citation type="submission" date="2015-06" db="UniProtKB">
        <authorList>
            <consortium name="EnsemblMetazoa"/>
        </authorList>
    </citation>
    <scope>IDENTIFICATION</scope>
</reference>
<gene>
    <name evidence="18" type="ORF">CAPTEDRAFT_153639</name>
</gene>
<dbReference type="SUPFAM" id="SSF103575">
    <property type="entry name" value="Plexin repeat"/>
    <property type="match status" value="1"/>
</dbReference>
<reference evidence="20" key="1">
    <citation type="submission" date="2012-12" db="EMBL/GenBank/DDBJ databases">
        <authorList>
            <person name="Hellsten U."/>
            <person name="Grimwood J."/>
            <person name="Chapman J.A."/>
            <person name="Shapiro H."/>
            <person name="Aerts A."/>
            <person name="Otillar R.P."/>
            <person name="Terry A.Y."/>
            <person name="Boore J.L."/>
            <person name="Simakov O."/>
            <person name="Marletaz F."/>
            <person name="Cho S.-J."/>
            <person name="Edsinger-Gonzales E."/>
            <person name="Havlak P."/>
            <person name="Kuo D.-H."/>
            <person name="Larsson T."/>
            <person name="Lv J."/>
            <person name="Arendt D."/>
            <person name="Savage R."/>
            <person name="Osoegawa K."/>
            <person name="de Jong P."/>
            <person name="Lindberg D.R."/>
            <person name="Seaver E.C."/>
            <person name="Weisblat D.A."/>
            <person name="Putnam N.H."/>
            <person name="Grigoriev I.V."/>
            <person name="Rokhsar D.S."/>
        </authorList>
    </citation>
    <scope>NUCLEOTIDE SEQUENCE</scope>
    <source>
        <strain evidence="20">I ESC-2004</strain>
    </source>
</reference>
<dbReference type="Pfam" id="PF08337">
    <property type="entry name" value="Plexin_cytopl"/>
    <property type="match status" value="1"/>
</dbReference>
<evidence type="ECO:0000256" key="11">
    <source>
        <dbReference type="ARBA" id="ARBA00023170"/>
    </source>
</evidence>
<evidence type="ECO:0000256" key="7">
    <source>
        <dbReference type="ARBA" id="ARBA00022737"/>
    </source>
</evidence>
<dbReference type="InterPro" id="IPR002909">
    <property type="entry name" value="IPT_dom"/>
</dbReference>
<dbReference type="InterPro" id="IPR013548">
    <property type="entry name" value="Plexin_cytoplasmic_RasGAP_dom"/>
</dbReference>
<evidence type="ECO:0000256" key="16">
    <source>
        <dbReference type="SAM" id="Phobius"/>
    </source>
</evidence>
<dbReference type="Proteomes" id="UP000014760">
    <property type="component" value="Unassembled WGS sequence"/>
</dbReference>
<dbReference type="CDD" id="cd11236">
    <property type="entry name" value="Sema_plexin_like"/>
    <property type="match status" value="1"/>
</dbReference>
<evidence type="ECO:0000256" key="4">
    <source>
        <dbReference type="ARBA" id="ARBA00022475"/>
    </source>
</evidence>
<keyword evidence="9 16" id="KW-0472">Membrane</keyword>
<dbReference type="Pfam" id="PF01833">
    <property type="entry name" value="TIG"/>
    <property type="match status" value="4"/>
</dbReference>
<dbReference type="Pfam" id="PF01437">
    <property type="entry name" value="PSI"/>
    <property type="match status" value="1"/>
</dbReference>
<dbReference type="SUPFAM" id="SSF81296">
    <property type="entry name" value="E set domains"/>
    <property type="match status" value="4"/>
</dbReference>
<dbReference type="SUPFAM" id="SSF48350">
    <property type="entry name" value="GTPase activation domain, GAP"/>
    <property type="match status" value="1"/>
</dbReference>
<evidence type="ECO:0000256" key="15">
    <source>
        <dbReference type="SAM" id="MobiDB-lite"/>
    </source>
</evidence>
<evidence type="ECO:0000256" key="13">
    <source>
        <dbReference type="PROSITE-ProRule" id="PRU00352"/>
    </source>
</evidence>
<organism evidence="18">
    <name type="scientific">Capitella teleta</name>
    <name type="common">Polychaete worm</name>
    <dbReference type="NCBI Taxonomy" id="283909"/>
    <lineage>
        <taxon>Eukaryota</taxon>
        <taxon>Metazoa</taxon>
        <taxon>Spiralia</taxon>
        <taxon>Lophotrochozoa</taxon>
        <taxon>Annelida</taxon>
        <taxon>Polychaeta</taxon>
        <taxon>Sedentaria</taxon>
        <taxon>Scolecida</taxon>
        <taxon>Capitellidae</taxon>
        <taxon>Capitella</taxon>
    </lineage>
</organism>
<dbReference type="InterPro" id="IPR041362">
    <property type="entry name" value="TIG2_plexin"/>
</dbReference>
<dbReference type="SMART" id="SM00423">
    <property type="entry name" value="PSI"/>
    <property type="match status" value="3"/>
</dbReference>
<dbReference type="SMART" id="SM00429">
    <property type="entry name" value="IPT"/>
    <property type="match status" value="4"/>
</dbReference>
<dbReference type="Gene3D" id="3.10.20.90">
    <property type="entry name" value="Phosphatidylinositol 3-kinase Catalytic Subunit, Chain A, domain 1"/>
    <property type="match status" value="1"/>
</dbReference>
<dbReference type="InterPro" id="IPR008936">
    <property type="entry name" value="Rho_GTPase_activation_prot"/>
</dbReference>
<dbReference type="SUPFAM" id="SSF101912">
    <property type="entry name" value="Sema domain"/>
    <property type="match status" value="1"/>
</dbReference>
<dbReference type="InterPro" id="IPR031148">
    <property type="entry name" value="Plexin"/>
</dbReference>
<dbReference type="HOGENOM" id="CLU_001436_2_0_1"/>
<dbReference type="GO" id="GO:0002116">
    <property type="term" value="C:semaphorin receptor complex"/>
    <property type="evidence" value="ECO:0007669"/>
    <property type="project" value="TreeGrafter"/>
</dbReference>
<evidence type="ECO:0000256" key="3">
    <source>
        <dbReference type="ARBA" id="ARBA00022473"/>
    </source>
</evidence>
<dbReference type="InterPro" id="IPR015943">
    <property type="entry name" value="WD40/YVTN_repeat-like_dom_sf"/>
</dbReference>
<feature type="transmembrane region" description="Helical" evidence="16">
    <location>
        <begin position="1468"/>
        <end position="1486"/>
    </location>
</feature>
<comment type="caution">
    <text evidence="13">Lacks conserved residue(s) required for the propagation of feature annotation.</text>
</comment>
<dbReference type="EMBL" id="AMQN01008550">
    <property type="status" value="NOT_ANNOTATED_CDS"/>
    <property type="molecule type" value="Genomic_DNA"/>
</dbReference>
<dbReference type="GO" id="GO:0120025">
    <property type="term" value="C:plasma membrane bounded cell projection"/>
    <property type="evidence" value="ECO:0007669"/>
    <property type="project" value="UniProtKB-ARBA"/>
</dbReference>
<comment type="subcellular location">
    <subcellularLocation>
        <location evidence="1">Cell membrane</location>
        <topology evidence="1">Single-pass type I membrane protein</topology>
    </subcellularLocation>
</comment>
<keyword evidence="11" id="KW-0675">Receptor</keyword>
<keyword evidence="3" id="KW-0217">Developmental protein</keyword>
<dbReference type="EMBL" id="KB303412">
    <property type="protein sequence ID" value="ELU03185.1"/>
    <property type="molecule type" value="Genomic_DNA"/>
</dbReference>
<dbReference type="InterPro" id="IPR013783">
    <property type="entry name" value="Ig-like_fold"/>
</dbReference>
<dbReference type="InterPro" id="IPR002165">
    <property type="entry name" value="Plexin_repeat"/>
</dbReference>
<evidence type="ECO:0000256" key="1">
    <source>
        <dbReference type="ARBA" id="ARBA00004251"/>
    </source>
</evidence>
<keyword evidence="7" id="KW-0677">Repeat</keyword>
<reference evidence="18 20" key="2">
    <citation type="journal article" date="2013" name="Nature">
        <title>Insights into bilaterian evolution from three spiralian genomes.</title>
        <authorList>
            <person name="Simakov O."/>
            <person name="Marletaz F."/>
            <person name="Cho S.J."/>
            <person name="Edsinger-Gonzales E."/>
            <person name="Havlak P."/>
            <person name="Hellsten U."/>
            <person name="Kuo D.H."/>
            <person name="Larsson T."/>
            <person name="Lv J."/>
            <person name="Arendt D."/>
            <person name="Savage R."/>
            <person name="Osoegawa K."/>
            <person name="de Jong P."/>
            <person name="Grimwood J."/>
            <person name="Chapman J.A."/>
            <person name="Shapiro H."/>
            <person name="Aerts A."/>
            <person name="Otillar R.P."/>
            <person name="Terry A.Y."/>
            <person name="Boore J.L."/>
            <person name="Grigoriev I.V."/>
            <person name="Lindberg D.R."/>
            <person name="Seaver E.C."/>
            <person name="Weisblat D.A."/>
            <person name="Putnam N.H."/>
            <person name="Rokhsar D.S."/>
        </authorList>
    </citation>
    <scope>NUCLEOTIDE SEQUENCE</scope>
    <source>
        <strain evidence="18 20">I ESC-2004</strain>
    </source>
</reference>
<accession>R7U9Z1</accession>
<dbReference type="Pfam" id="PF20170">
    <property type="entry name" value="Plexin_RBD"/>
    <property type="match status" value="1"/>
</dbReference>
<dbReference type="InterPro" id="IPR036352">
    <property type="entry name" value="Semap_dom_sf"/>
</dbReference>
<keyword evidence="20" id="KW-1185">Reference proteome</keyword>
<feature type="region of interest" description="Disordered" evidence="15">
    <location>
        <begin position="1585"/>
        <end position="1614"/>
    </location>
</feature>
<dbReference type="GO" id="GO:0030334">
    <property type="term" value="P:regulation of cell migration"/>
    <property type="evidence" value="ECO:0007669"/>
    <property type="project" value="TreeGrafter"/>
</dbReference>
<protein>
    <recommendedName>
        <fullName evidence="17">Sema domain-containing protein</fullName>
    </recommendedName>
</protein>
<dbReference type="InterPro" id="IPR016201">
    <property type="entry name" value="PSI"/>
</dbReference>
<dbReference type="Pfam" id="PF01403">
    <property type="entry name" value="Sema"/>
    <property type="match status" value="1"/>
</dbReference>
<feature type="domain" description="Sema" evidence="17">
    <location>
        <begin position="1"/>
        <end position="446"/>
    </location>
</feature>
<evidence type="ECO:0000256" key="9">
    <source>
        <dbReference type="ARBA" id="ARBA00023136"/>
    </source>
</evidence>
<proteinExistence type="inferred from homology"/>
<dbReference type="EnsemblMetazoa" id="CapteT153639">
    <property type="protein sequence ID" value="CapteP153639"/>
    <property type="gene ID" value="CapteG153639"/>
</dbReference>
<dbReference type="Pfam" id="PF17960">
    <property type="entry name" value="TIG_plexin"/>
    <property type="match status" value="1"/>
</dbReference>
<dbReference type="Gene3D" id="2.60.40.10">
    <property type="entry name" value="Immunoglobulins"/>
    <property type="match status" value="6"/>
</dbReference>
<dbReference type="SMART" id="SM00630">
    <property type="entry name" value="Sema"/>
    <property type="match status" value="1"/>
</dbReference>
<dbReference type="InterPro" id="IPR014756">
    <property type="entry name" value="Ig_E-set"/>
</dbReference>
<keyword evidence="4" id="KW-1003">Cell membrane</keyword>
<dbReference type="EMBL" id="AMQN01008549">
    <property type="status" value="NOT_ANNOTATED_CDS"/>
    <property type="molecule type" value="Genomic_DNA"/>
</dbReference>
<dbReference type="OrthoDB" id="125363at2759"/>
<dbReference type="Pfam" id="PF18020">
    <property type="entry name" value="TIG_2"/>
    <property type="match status" value="1"/>
</dbReference>
<dbReference type="CDD" id="cd01180">
    <property type="entry name" value="IPT_plexin_repeat1"/>
    <property type="match status" value="1"/>
</dbReference>
<dbReference type="CDD" id="cd00603">
    <property type="entry name" value="IPT_PCSR"/>
    <property type="match status" value="1"/>
</dbReference>
<keyword evidence="12" id="KW-0325">Glycoprotein</keyword>
<dbReference type="PROSITE" id="PS51004">
    <property type="entry name" value="SEMA"/>
    <property type="match status" value="1"/>
</dbReference>
<evidence type="ECO:0000256" key="8">
    <source>
        <dbReference type="ARBA" id="ARBA00022989"/>
    </source>
</evidence>
<dbReference type="FunFam" id="1.10.506.10:FF:000005">
    <property type="entry name" value="Plexin A1"/>
    <property type="match status" value="1"/>
</dbReference>
<dbReference type="Pfam" id="PF24479">
    <property type="entry name" value="PSI_PlexinA-B"/>
    <property type="match status" value="1"/>
</dbReference>
<evidence type="ECO:0000313" key="19">
    <source>
        <dbReference type="EnsemblMetazoa" id="CapteP153639"/>
    </source>
</evidence>
<evidence type="ECO:0000256" key="2">
    <source>
        <dbReference type="ARBA" id="ARBA00010297"/>
    </source>
</evidence>
<dbReference type="Gene3D" id="1.10.506.10">
    <property type="entry name" value="GTPase Activation - p120gap, domain 1"/>
    <property type="match status" value="2"/>
</dbReference>
<keyword evidence="5 16" id="KW-0812">Transmembrane</keyword>
<dbReference type="STRING" id="283909.R7U9Z1"/>
<dbReference type="PANTHER" id="PTHR22625">
    <property type="entry name" value="PLEXIN"/>
    <property type="match status" value="1"/>
</dbReference>
<feature type="transmembrane region" description="Helical" evidence="16">
    <location>
        <begin position="1206"/>
        <end position="1232"/>
    </location>
</feature>
<keyword evidence="14" id="KW-0175">Coiled coil</keyword>
<dbReference type="FunFam" id="2.60.40.10:FF:000728">
    <property type="entry name" value="Plexin D1"/>
    <property type="match status" value="1"/>
</dbReference>